<evidence type="ECO:0000313" key="2">
    <source>
        <dbReference type="EMBL" id="KAL2493907.1"/>
    </source>
</evidence>
<name>A0ABD1RZR0_9LAMI</name>
<dbReference type="Proteomes" id="UP001604277">
    <property type="component" value="Unassembled WGS sequence"/>
</dbReference>
<comment type="caution">
    <text evidence="2">The sequence shown here is derived from an EMBL/GenBank/DDBJ whole genome shotgun (WGS) entry which is preliminary data.</text>
</comment>
<keyword evidence="3" id="KW-1185">Reference proteome</keyword>
<feature type="region of interest" description="Disordered" evidence="1">
    <location>
        <begin position="1"/>
        <end position="22"/>
    </location>
</feature>
<proteinExistence type="predicted"/>
<protein>
    <submittedName>
        <fullName evidence="2">Uncharacterized protein</fullName>
    </submittedName>
</protein>
<evidence type="ECO:0000256" key="1">
    <source>
        <dbReference type="SAM" id="MobiDB-lite"/>
    </source>
</evidence>
<gene>
    <name evidence="2" type="ORF">Fot_37664</name>
</gene>
<evidence type="ECO:0000313" key="3">
    <source>
        <dbReference type="Proteomes" id="UP001604277"/>
    </source>
</evidence>
<dbReference type="EMBL" id="JBFOLJ010000011">
    <property type="protein sequence ID" value="KAL2493907.1"/>
    <property type="molecule type" value="Genomic_DNA"/>
</dbReference>
<sequence length="116" mass="13379">MAEARAPTTSHSHPHIDMHNSKRYHLTDPLKDREHIPTKSTIVFDRLDDEADSYQRKPHVFERKMVGSISKDPCMCQIILMITKKMTRPDLLMKMMTTKTFISLIKLGVLPFLGVS</sequence>
<accession>A0ABD1RZR0</accession>
<reference evidence="3" key="1">
    <citation type="submission" date="2024-07" db="EMBL/GenBank/DDBJ databases">
        <title>Two chromosome-level genome assemblies of Korean endemic species Abeliophyllum distichum and Forsythia ovata (Oleaceae).</title>
        <authorList>
            <person name="Jang H."/>
        </authorList>
    </citation>
    <scope>NUCLEOTIDE SEQUENCE [LARGE SCALE GENOMIC DNA]</scope>
</reference>
<organism evidence="2 3">
    <name type="scientific">Forsythia ovata</name>
    <dbReference type="NCBI Taxonomy" id="205694"/>
    <lineage>
        <taxon>Eukaryota</taxon>
        <taxon>Viridiplantae</taxon>
        <taxon>Streptophyta</taxon>
        <taxon>Embryophyta</taxon>
        <taxon>Tracheophyta</taxon>
        <taxon>Spermatophyta</taxon>
        <taxon>Magnoliopsida</taxon>
        <taxon>eudicotyledons</taxon>
        <taxon>Gunneridae</taxon>
        <taxon>Pentapetalae</taxon>
        <taxon>asterids</taxon>
        <taxon>lamiids</taxon>
        <taxon>Lamiales</taxon>
        <taxon>Oleaceae</taxon>
        <taxon>Forsythieae</taxon>
        <taxon>Forsythia</taxon>
    </lineage>
</organism>
<dbReference type="AlphaFoldDB" id="A0ABD1RZR0"/>